<reference evidence="3" key="1">
    <citation type="submission" date="2020-06" db="EMBL/GenBank/DDBJ databases">
        <authorList>
            <consortium name="Plant Systems Biology data submission"/>
        </authorList>
    </citation>
    <scope>NUCLEOTIDE SEQUENCE</scope>
    <source>
        <strain evidence="3">D6</strain>
    </source>
</reference>
<name>A0A9N8HS57_9STRA</name>
<dbReference type="OrthoDB" id="49447at2759"/>
<evidence type="ECO:0000256" key="2">
    <source>
        <dbReference type="SAM" id="MobiDB-lite"/>
    </source>
</evidence>
<dbReference type="Gene3D" id="1.25.40.10">
    <property type="entry name" value="Tetratricopeptide repeat domain"/>
    <property type="match status" value="1"/>
</dbReference>
<feature type="region of interest" description="Disordered" evidence="2">
    <location>
        <begin position="1098"/>
        <end position="1144"/>
    </location>
</feature>
<dbReference type="PANTHER" id="PTHR47942">
    <property type="entry name" value="TETRATRICOPEPTIDE REPEAT (TPR)-LIKE SUPERFAMILY PROTEIN-RELATED"/>
    <property type="match status" value="1"/>
</dbReference>
<evidence type="ECO:0000313" key="4">
    <source>
        <dbReference type="Proteomes" id="UP001153069"/>
    </source>
</evidence>
<dbReference type="Proteomes" id="UP001153069">
    <property type="component" value="Unassembled WGS sequence"/>
</dbReference>
<evidence type="ECO:0000313" key="3">
    <source>
        <dbReference type="EMBL" id="CAB9523287.1"/>
    </source>
</evidence>
<feature type="compositionally biased region" description="Basic residues" evidence="2">
    <location>
        <begin position="106"/>
        <end position="118"/>
    </location>
</feature>
<dbReference type="AlphaFoldDB" id="A0A9N8HS57"/>
<keyword evidence="4" id="KW-1185">Reference proteome</keyword>
<evidence type="ECO:0000256" key="1">
    <source>
        <dbReference type="ARBA" id="ARBA00022737"/>
    </source>
</evidence>
<dbReference type="EMBL" id="CAICTM010001397">
    <property type="protein sequence ID" value="CAB9523287.1"/>
    <property type="molecule type" value="Genomic_DNA"/>
</dbReference>
<dbReference type="InterPro" id="IPR011990">
    <property type="entry name" value="TPR-like_helical_dom_sf"/>
</dbReference>
<gene>
    <name evidence="3" type="ORF">SEMRO_1399_G269350.1</name>
</gene>
<dbReference type="InterPro" id="IPR051222">
    <property type="entry name" value="PPR/CCM1_RNA-binding"/>
</dbReference>
<accession>A0A9N8HS57</accession>
<sequence length="1144" mass="128504">MIGRHGIVRQGGKIIRIRQRHGLRPQSQHIGCVIENHTLPSNNFVECDCNSSSSQYQPFSRIHVRSFSLLPPPPVKEETNKLNPVNNNKGTLVSILPIATEAPPKLSRKHHDKRKRSSRTSSTSRRSQKPDENGAASGASTRTRRRRRPKSKQKPDEAPSSSADDKEPLQSALPTNPRKIAIRLNAKMEQELQDWYEKHHGVSFKETCISLKRVQLDSLGMWKANFACPITAEVFACGTLETLSEHAKEHNGEIMYSRMAAARAAAVARALDCFRYREQQQSSHDLSSKCCLEQPYAFGDAPSLPKAVAIPAVDANLQLHSDDEEEEEDEESEDDDYFYIGEEDDEEYTIQYLPGSIQPSDVSRGVVANPMARVIGDWMSQTHRKQRTNGPVAHLIFAPDPETELQHQIENARTWINHEQSKNYHGDSNNKQEPDEHRVMLQAVDSPHSLEIAYSILNGLAQANRRVAWQDKPRGVDDIATRIVRYLWSTTSAQPNASTYVAYLGCLEGPSPLDVAMRAKLLLDNMNEEAPADVTGEKFYPKPSIGVVNAVIQLWAQVGGESGRFSLDNIDNPNRETFLSVLSSMCYPATVEGEFGGFDPIFAQDVFDKMKLLADQNPTDGTLQPDIQCYNAGLRWSGGLQSTLSRPHMRAVPWDSHAEIFRNGFLPFNEDCQAVQDAYRMNAWLEEMMTLDSVNPNIETYEAVIQAYIRTGTKNGVKQAEALLNSLIGTSSLDPKPRAQTFHPVIAAWAYSGHKDGPQNVNKWIGLMEACVEESDSDLRLLEAPLIANATRVVRRMEETKELSESDSFDLVEIAHDCSASLADLCAILRDEKHQDGVSITLHSNMFVFVLQVWGLLVGRFLERPDGAEDAKQTLQKMYETVTEYEALIASLHTSPASASNRAQVSHLMDAAHEVYSLLSTTLGNAKPFVADWMLEQYLVNVEKWVRRVGEFNRIQSSKSKRNSALVHGDMYSYGYLEHKALAVPESSAGYFMLVLKTLQDDVDVVSTHRRGDMIRLCMLIMRVLPFISNDLNPQLSLSATYKEVVRTVCQLARSPNETEALLWMILNQVEWLQGQQPSFKIDRGAIVKEMRKLCPSLPGNYERRNRSRNSRRSGFGRPFRRTRSGTPPRRSSSTQTNAVEDLQ</sequence>
<protein>
    <submittedName>
        <fullName evidence="3">Uncharacterized protein</fullName>
    </submittedName>
</protein>
<comment type="caution">
    <text evidence="3">The sequence shown here is derived from an EMBL/GenBank/DDBJ whole genome shotgun (WGS) entry which is preliminary data.</text>
</comment>
<dbReference type="PANTHER" id="PTHR47942:SF63">
    <property type="entry name" value="PENTATRICOPEPTIDE REPEAT-CONTAINING PROTEIN"/>
    <property type="match status" value="1"/>
</dbReference>
<proteinExistence type="predicted"/>
<organism evidence="3 4">
    <name type="scientific">Seminavis robusta</name>
    <dbReference type="NCBI Taxonomy" id="568900"/>
    <lineage>
        <taxon>Eukaryota</taxon>
        <taxon>Sar</taxon>
        <taxon>Stramenopiles</taxon>
        <taxon>Ochrophyta</taxon>
        <taxon>Bacillariophyta</taxon>
        <taxon>Bacillariophyceae</taxon>
        <taxon>Bacillariophycidae</taxon>
        <taxon>Naviculales</taxon>
        <taxon>Naviculaceae</taxon>
        <taxon>Seminavis</taxon>
    </lineage>
</organism>
<feature type="compositionally biased region" description="Basic residues" evidence="2">
    <location>
        <begin position="142"/>
        <end position="152"/>
    </location>
</feature>
<feature type="compositionally biased region" description="Low complexity" evidence="2">
    <location>
        <begin position="1125"/>
        <end position="1135"/>
    </location>
</feature>
<keyword evidence="1" id="KW-0677">Repeat</keyword>
<feature type="compositionally biased region" description="Basic and acidic residues" evidence="2">
    <location>
        <begin position="153"/>
        <end position="168"/>
    </location>
</feature>
<feature type="region of interest" description="Disordered" evidence="2">
    <location>
        <begin position="99"/>
        <end position="178"/>
    </location>
</feature>